<dbReference type="GO" id="GO:0022857">
    <property type="term" value="F:transmembrane transporter activity"/>
    <property type="evidence" value="ECO:0007669"/>
    <property type="project" value="InterPro"/>
</dbReference>
<dbReference type="eggNOG" id="ENOG502RWDV">
    <property type="taxonomic scope" value="Eukaryota"/>
</dbReference>
<keyword evidence="4 6" id="KW-0472">Membrane</keyword>
<evidence type="ECO:0000256" key="2">
    <source>
        <dbReference type="ARBA" id="ARBA00022692"/>
    </source>
</evidence>
<keyword evidence="2 6" id="KW-0812">Transmembrane</keyword>
<feature type="compositionally biased region" description="Basic and acidic residues" evidence="5">
    <location>
        <begin position="198"/>
        <end position="214"/>
    </location>
</feature>
<feature type="transmembrane region" description="Helical" evidence="6">
    <location>
        <begin position="460"/>
        <end position="479"/>
    </location>
</feature>
<dbReference type="OrthoDB" id="410267at2759"/>
<dbReference type="PANTHER" id="PTHR21576:SF158">
    <property type="entry name" value="RIBOSOMAL RNA-PROCESSING PROTEIN 12-LIKE CONSERVED DOMAIN-CONTAINING PROTEIN"/>
    <property type="match status" value="1"/>
</dbReference>
<keyword evidence="3 6" id="KW-1133">Transmembrane helix</keyword>
<feature type="transmembrane region" description="Helical" evidence="6">
    <location>
        <begin position="50"/>
        <end position="70"/>
    </location>
</feature>
<comment type="subcellular location">
    <subcellularLocation>
        <location evidence="1">Membrane</location>
        <topology evidence="1">Multi-pass membrane protein</topology>
    </subcellularLocation>
</comment>
<evidence type="ECO:0000256" key="5">
    <source>
        <dbReference type="SAM" id="MobiDB-lite"/>
    </source>
</evidence>
<accession>T5ADV7</accession>
<dbReference type="Pfam" id="PF07690">
    <property type="entry name" value="MFS_1"/>
    <property type="match status" value="1"/>
</dbReference>
<evidence type="ECO:0000256" key="3">
    <source>
        <dbReference type="ARBA" id="ARBA00022989"/>
    </source>
</evidence>
<name>T5ADV7_OPHSC</name>
<feature type="transmembrane region" description="Helical" evidence="6">
    <location>
        <begin position="103"/>
        <end position="126"/>
    </location>
</feature>
<feature type="transmembrane region" description="Helical" evidence="6">
    <location>
        <begin position="12"/>
        <end position="30"/>
    </location>
</feature>
<reference evidence="7 8" key="1">
    <citation type="journal article" date="2013" name="Chin. Sci. Bull.">
        <title>Genome survey uncovers the secrets of sex and lifestyle in caterpillar fungus.</title>
        <authorList>
            <person name="Hu X."/>
            <person name="Zhang Y."/>
            <person name="Xiao G."/>
            <person name="Zheng P."/>
            <person name="Xia Y."/>
            <person name="Zhang X."/>
            <person name="St Leger R.J."/>
            <person name="Liu X."/>
            <person name="Wang C."/>
        </authorList>
    </citation>
    <scope>NUCLEOTIDE SEQUENCE [LARGE SCALE GENOMIC DNA]</scope>
    <source>
        <strain evidence="8">Co18 / CGMCC 3.14243</strain>
        <tissue evidence="7">Fruit-body</tissue>
    </source>
</reference>
<dbReference type="InterPro" id="IPR011701">
    <property type="entry name" value="MFS"/>
</dbReference>
<feature type="compositionally biased region" description="Polar residues" evidence="5">
    <location>
        <begin position="257"/>
        <end position="268"/>
    </location>
</feature>
<protein>
    <submittedName>
        <fullName evidence="7">Major facilitator superfamily transporter</fullName>
    </submittedName>
</protein>
<feature type="transmembrane region" description="Helical" evidence="6">
    <location>
        <begin position="321"/>
        <end position="343"/>
    </location>
</feature>
<dbReference type="Proteomes" id="UP000019374">
    <property type="component" value="Unassembled WGS sequence"/>
</dbReference>
<dbReference type="SUPFAM" id="SSF103473">
    <property type="entry name" value="MFS general substrate transporter"/>
    <property type="match status" value="1"/>
</dbReference>
<feature type="transmembrane region" description="Helical" evidence="6">
    <location>
        <begin position="169"/>
        <end position="189"/>
    </location>
</feature>
<dbReference type="InterPro" id="IPR036259">
    <property type="entry name" value="MFS_trans_sf"/>
</dbReference>
<organism evidence="7 8">
    <name type="scientific">Ophiocordyceps sinensis (strain Co18 / CGMCC 3.14243)</name>
    <name type="common">Yarsagumba caterpillar fungus</name>
    <name type="synonym">Hirsutella sinensis</name>
    <dbReference type="NCBI Taxonomy" id="911162"/>
    <lineage>
        <taxon>Eukaryota</taxon>
        <taxon>Fungi</taxon>
        <taxon>Dikarya</taxon>
        <taxon>Ascomycota</taxon>
        <taxon>Pezizomycotina</taxon>
        <taxon>Sordariomycetes</taxon>
        <taxon>Hypocreomycetidae</taxon>
        <taxon>Hypocreales</taxon>
        <taxon>Ophiocordycipitaceae</taxon>
        <taxon>Ophiocordyceps</taxon>
    </lineage>
</organism>
<dbReference type="AlphaFoldDB" id="T5ADV7"/>
<evidence type="ECO:0000256" key="4">
    <source>
        <dbReference type="ARBA" id="ARBA00023136"/>
    </source>
</evidence>
<proteinExistence type="predicted"/>
<dbReference type="EMBL" id="KE652996">
    <property type="protein sequence ID" value="EQL00028.1"/>
    <property type="molecule type" value="Genomic_DNA"/>
</dbReference>
<evidence type="ECO:0000313" key="8">
    <source>
        <dbReference type="Proteomes" id="UP000019374"/>
    </source>
</evidence>
<sequence length="541" mass="57910">MGPQPYGGSRLVASVAATLISLACGTNYVYSAWAPQFAERLDLSSTQSNLIGLSGNLGVYSLGVPVGVLIDRRGPRPFVLLGAILLGAGYFSLHQAYDSASGSVAALCFFSYLSGLGSCMAFAAAVKTSALNWPYHRGTATAIPVAAFGLSAFFFSSLGTILFPGNPSAFLKLLSWGTFGLTLFGFLFLRVSSHRTHEASSRRSDGPRPDDSHFRRIPSTDAEASHSRHGARLAPGPGRSISNALCWPNSATAPQSLLESRPTATSVSGDAREPQADVDETSSLMPPPLATTENVVASGVDIDRSHRIDIRGLQLLRTQSFWHLFSIMAILAGTGLMTINNIGNNVNALWKRFDESVSKSFLVHSQQMHVSILSVCSFIGRLLSGVGSDFLVKSLHASRLWCLFVACIVFLVAQVFALSVQNPHLLGLVSAFSGLGHGFLFGVFPSLVTEAFGIRGLSQNWGFMTLAPVLSSNVFNLFYGTTYDGHSAIGPDGKRLCRQGLDCYSAAYWITLGACCGGLIITLQAIRHERLERAKEDQGQD</sequence>
<feature type="transmembrane region" description="Helical" evidence="6">
    <location>
        <begin position="425"/>
        <end position="448"/>
    </location>
</feature>
<dbReference type="GO" id="GO:0000329">
    <property type="term" value="C:fungal-type vacuole membrane"/>
    <property type="evidence" value="ECO:0007669"/>
    <property type="project" value="TreeGrafter"/>
</dbReference>
<evidence type="ECO:0000256" key="1">
    <source>
        <dbReference type="ARBA" id="ARBA00004141"/>
    </source>
</evidence>
<feature type="transmembrane region" description="Helical" evidence="6">
    <location>
        <begin position="138"/>
        <end position="163"/>
    </location>
</feature>
<feature type="region of interest" description="Disordered" evidence="5">
    <location>
        <begin position="257"/>
        <end position="289"/>
    </location>
</feature>
<feature type="transmembrane region" description="Helical" evidence="6">
    <location>
        <begin position="400"/>
        <end position="419"/>
    </location>
</feature>
<dbReference type="HOGENOM" id="CLU_012596_0_1_1"/>
<evidence type="ECO:0000256" key="6">
    <source>
        <dbReference type="SAM" id="Phobius"/>
    </source>
</evidence>
<evidence type="ECO:0000313" key="7">
    <source>
        <dbReference type="EMBL" id="EQL00028.1"/>
    </source>
</evidence>
<dbReference type="PANTHER" id="PTHR21576">
    <property type="entry name" value="UNCHARACTERIZED NODULIN-LIKE PROTEIN"/>
    <property type="match status" value="1"/>
</dbReference>
<feature type="transmembrane region" description="Helical" evidence="6">
    <location>
        <begin position="506"/>
        <end position="526"/>
    </location>
</feature>
<feature type="region of interest" description="Disordered" evidence="5">
    <location>
        <begin position="198"/>
        <end position="237"/>
    </location>
</feature>
<feature type="transmembrane region" description="Helical" evidence="6">
    <location>
        <begin position="77"/>
        <end position="97"/>
    </location>
</feature>
<dbReference type="Gene3D" id="1.20.1250.20">
    <property type="entry name" value="MFS general substrate transporter like domains"/>
    <property type="match status" value="1"/>
</dbReference>
<gene>
    <name evidence="7" type="ORF">OCS_04259</name>
</gene>